<reference evidence="2" key="1">
    <citation type="submission" date="2023-07" db="EMBL/GenBank/DDBJ databases">
        <title>Wenyingzhuangia sp. chi5 genome sequencing and assembly.</title>
        <authorList>
            <person name="Park S."/>
        </authorList>
    </citation>
    <scope>NUCLEOTIDE SEQUENCE</scope>
    <source>
        <strain evidence="2">Chi5</strain>
    </source>
</reference>
<dbReference type="EMBL" id="JAUMIT010000001">
    <property type="protein sequence ID" value="MDO3694052.1"/>
    <property type="molecule type" value="Genomic_DNA"/>
</dbReference>
<dbReference type="InterPro" id="IPR008979">
    <property type="entry name" value="Galactose-bd-like_sf"/>
</dbReference>
<keyword evidence="3" id="KW-1185">Reference proteome</keyword>
<dbReference type="SUPFAM" id="SSF49785">
    <property type="entry name" value="Galactose-binding domain-like"/>
    <property type="match status" value="1"/>
</dbReference>
<dbReference type="RefSeq" id="WP_302883295.1">
    <property type="nucleotide sequence ID" value="NZ_JAUMIT010000001.1"/>
</dbReference>
<name>A0ABT8VQ28_9FLAO</name>
<evidence type="ECO:0000313" key="2">
    <source>
        <dbReference type="EMBL" id="MDO3694052.1"/>
    </source>
</evidence>
<dbReference type="Proteomes" id="UP001168642">
    <property type="component" value="Unassembled WGS sequence"/>
</dbReference>
<evidence type="ECO:0000313" key="3">
    <source>
        <dbReference type="Proteomes" id="UP001168642"/>
    </source>
</evidence>
<gene>
    <name evidence="2" type="ORF">QVZ41_04200</name>
</gene>
<sequence>MKKITLIIGLLVSALSFSQELLLNGGFENWDNATSPTNFTKVENIEQEATEKHSGSFSAKHTGGTKNLGQTVNVTPGNYYTISLWYKTAQEGDGTDARIWSYWKNGSTNLNDNADELRGPAASIGNNSGYLLNVETWTKYETTLQAPAEADSFYFEVRTYSGAITYWDDLSVFDHGATLSVKENTIPNLVLAAENGEIVTNKGTITGVYNVMGQQVANENLNSGIYVITVTENNLTSINKVFVK</sequence>
<organism evidence="2 3">
    <name type="scientific">Wenyingzhuangia gilva</name>
    <dbReference type="NCBI Taxonomy" id="3057677"/>
    <lineage>
        <taxon>Bacteria</taxon>
        <taxon>Pseudomonadati</taxon>
        <taxon>Bacteroidota</taxon>
        <taxon>Flavobacteriia</taxon>
        <taxon>Flavobacteriales</taxon>
        <taxon>Flavobacteriaceae</taxon>
        <taxon>Wenyingzhuangia</taxon>
    </lineage>
</organism>
<proteinExistence type="predicted"/>
<dbReference type="Gene3D" id="2.60.120.260">
    <property type="entry name" value="Galactose-binding domain-like"/>
    <property type="match status" value="1"/>
</dbReference>
<protein>
    <recommendedName>
        <fullName evidence="4">T9SS type A sorting domain-containing protein</fullName>
    </recommendedName>
</protein>
<comment type="caution">
    <text evidence="2">The sequence shown here is derived from an EMBL/GenBank/DDBJ whole genome shotgun (WGS) entry which is preliminary data.</text>
</comment>
<evidence type="ECO:0008006" key="4">
    <source>
        <dbReference type="Google" id="ProtNLM"/>
    </source>
</evidence>
<keyword evidence="1" id="KW-0732">Signal</keyword>
<feature type="chain" id="PRO_5046234404" description="T9SS type A sorting domain-containing protein" evidence="1">
    <location>
        <begin position="19"/>
        <end position="244"/>
    </location>
</feature>
<feature type="signal peptide" evidence="1">
    <location>
        <begin position="1"/>
        <end position="18"/>
    </location>
</feature>
<accession>A0ABT8VQ28</accession>
<evidence type="ECO:0000256" key="1">
    <source>
        <dbReference type="SAM" id="SignalP"/>
    </source>
</evidence>